<evidence type="ECO:0008006" key="4">
    <source>
        <dbReference type="Google" id="ProtNLM"/>
    </source>
</evidence>
<feature type="chain" id="PRO_5001992443" description="Lipoprotein" evidence="1">
    <location>
        <begin position="22"/>
        <end position="153"/>
    </location>
</feature>
<dbReference type="eggNOG" id="COG3187">
    <property type="taxonomic scope" value="Bacteria"/>
</dbReference>
<comment type="caution">
    <text evidence="2">The sequence shown here is derived from an EMBL/GenBank/DDBJ whole genome shotgun (WGS) entry which is preliminary data.</text>
</comment>
<evidence type="ECO:0000313" key="3">
    <source>
        <dbReference type="Proteomes" id="UP000030111"/>
    </source>
</evidence>
<dbReference type="AlphaFoldDB" id="A0A0A2MJH7"/>
<dbReference type="STRING" id="1121898.GCA_000422725_02514"/>
<proteinExistence type="predicted"/>
<reference evidence="2 3" key="1">
    <citation type="submission" date="2013-09" db="EMBL/GenBank/DDBJ databases">
        <authorList>
            <person name="Zeng Z."/>
            <person name="Chen C."/>
        </authorList>
    </citation>
    <scope>NUCLEOTIDE SEQUENCE [LARGE SCALE GENOMIC DNA]</scope>
    <source>
        <strain evidence="2 3">WB 4.1-42</strain>
    </source>
</reference>
<name>A0A0A2MJH7_9FLAO</name>
<organism evidence="2 3">
    <name type="scientific">Flavobacterium subsaxonicum WB 4.1-42 = DSM 21790</name>
    <dbReference type="NCBI Taxonomy" id="1121898"/>
    <lineage>
        <taxon>Bacteria</taxon>
        <taxon>Pseudomonadati</taxon>
        <taxon>Bacteroidota</taxon>
        <taxon>Flavobacteriia</taxon>
        <taxon>Flavobacteriales</taxon>
        <taxon>Flavobacteriaceae</taxon>
        <taxon>Flavobacterium</taxon>
    </lineage>
</organism>
<dbReference type="Proteomes" id="UP000030111">
    <property type="component" value="Unassembled WGS sequence"/>
</dbReference>
<keyword evidence="1" id="KW-0732">Signal</keyword>
<dbReference type="RefSeq" id="WP_026992864.1">
    <property type="nucleotide sequence ID" value="NZ_JRLY01000008.1"/>
</dbReference>
<evidence type="ECO:0000313" key="2">
    <source>
        <dbReference type="EMBL" id="KGO92782.1"/>
    </source>
</evidence>
<keyword evidence="3" id="KW-1185">Reference proteome</keyword>
<gene>
    <name evidence="2" type="ORF">Q766_11745</name>
</gene>
<sequence>MKKILSLVIITVLMATGCSTTKTGAAANNATQKETSYVSFEYSAITRGSFKKVIVKQDSIISATGRDMQGATAKKLSSADWNTLLAMLKKINLQNLPNVEVPSKKHQFDGALGATLQIITQGTAYQTPTFDHGNPPAEVKDLTDKILALSDLK</sequence>
<evidence type="ECO:0000256" key="1">
    <source>
        <dbReference type="SAM" id="SignalP"/>
    </source>
</evidence>
<dbReference type="OrthoDB" id="1446480at2"/>
<dbReference type="EMBL" id="JRLY01000008">
    <property type="protein sequence ID" value="KGO92782.1"/>
    <property type="molecule type" value="Genomic_DNA"/>
</dbReference>
<protein>
    <recommendedName>
        <fullName evidence="4">Lipoprotein</fullName>
    </recommendedName>
</protein>
<accession>A0A0A2MJH7</accession>
<feature type="signal peptide" evidence="1">
    <location>
        <begin position="1"/>
        <end position="21"/>
    </location>
</feature>
<dbReference type="PROSITE" id="PS51257">
    <property type="entry name" value="PROKAR_LIPOPROTEIN"/>
    <property type="match status" value="1"/>
</dbReference>